<reference evidence="3 4" key="1">
    <citation type="journal article" date="2016" name="PLoS ONE">
        <title>Sequence Assembly of Yarrowia lipolytica Strain W29/CLIB89 Shows Transposable Element Diversity.</title>
        <authorList>
            <person name="Magnan C."/>
            <person name="Yu J."/>
            <person name="Chang I."/>
            <person name="Jahn E."/>
            <person name="Kanomata Y."/>
            <person name="Wu J."/>
            <person name="Zeller M."/>
            <person name="Oakes M."/>
            <person name="Baldi P."/>
            <person name="Sandmeyer S."/>
        </authorList>
    </citation>
    <scope>NUCLEOTIDE SEQUENCE [LARGE SCALE GENOMIC DNA]</scope>
    <source>
        <strain evidence="4">CLIB89(W29)</strain>
    </source>
</reference>
<feature type="chain" id="PRO_5009110438" description="Secreted protein" evidence="2">
    <location>
        <begin position="23"/>
        <end position="81"/>
    </location>
</feature>
<evidence type="ECO:0000313" key="4">
    <source>
        <dbReference type="Proteomes" id="UP000182444"/>
    </source>
</evidence>
<name>A0A1D8N8H3_YARLL</name>
<dbReference type="VEuPathDB" id="FungiDB:YALI1_B25334g"/>
<proteinExistence type="predicted"/>
<evidence type="ECO:0008006" key="5">
    <source>
        <dbReference type="Google" id="ProtNLM"/>
    </source>
</evidence>
<sequence length="81" mass="8686">MSFTPHPIIALLALLSVPHTLSMHVCSRSDEPSKKRIHKKKAETSGAGKTSSPNSLPCESLRRGCYCLCSALALLHVMAAV</sequence>
<keyword evidence="2" id="KW-0732">Signal</keyword>
<protein>
    <recommendedName>
        <fullName evidence="5">Secreted protein</fullName>
    </recommendedName>
</protein>
<dbReference type="RefSeq" id="XP_068138228.1">
    <property type="nucleotide sequence ID" value="XM_068282127.1"/>
</dbReference>
<evidence type="ECO:0000256" key="2">
    <source>
        <dbReference type="SAM" id="SignalP"/>
    </source>
</evidence>
<gene>
    <name evidence="3" type="ORF">YALI1_B25334g</name>
</gene>
<dbReference type="Proteomes" id="UP000182444">
    <property type="component" value="Chromosome 1B"/>
</dbReference>
<organism evidence="3 4">
    <name type="scientific">Yarrowia lipolytica</name>
    <name type="common">Candida lipolytica</name>
    <dbReference type="NCBI Taxonomy" id="4952"/>
    <lineage>
        <taxon>Eukaryota</taxon>
        <taxon>Fungi</taxon>
        <taxon>Dikarya</taxon>
        <taxon>Ascomycota</taxon>
        <taxon>Saccharomycotina</taxon>
        <taxon>Dipodascomycetes</taxon>
        <taxon>Dipodascales</taxon>
        <taxon>Dipodascales incertae sedis</taxon>
        <taxon>Yarrowia</taxon>
    </lineage>
</organism>
<dbReference type="GeneID" id="94582769"/>
<dbReference type="EMBL" id="CP017554">
    <property type="protein sequence ID" value="AOW01934.1"/>
    <property type="molecule type" value="Genomic_DNA"/>
</dbReference>
<evidence type="ECO:0000256" key="1">
    <source>
        <dbReference type="SAM" id="MobiDB-lite"/>
    </source>
</evidence>
<evidence type="ECO:0000313" key="3">
    <source>
        <dbReference type="EMBL" id="AOW01934.1"/>
    </source>
</evidence>
<feature type="region of interest" description="Disordered" evidence="1">
    <location>
        <begin position="26"/>
        <end position="55"/>
    </location>
</feature>
<accession>A0A1D8N8H3</accession>
<dbReference type="AlphaFoldDB" id="A0A1D8N8H3"/>
<feature type="signal peptide" evidence="2">
    <location>
        <begin position="1"/>
        <end position="22"/>
    </location>
</feature>